<name>A0ABV3C129_9ACTN</name>
<evidence type="ECO:0000313" key="1">
    <source>
        <dbReference type="EMBL" id="MEU6826974.1"/>
    </source>
</evidence>
<sequence length="74" mass="8022">MGRNYSWTARISGQTVADGTVTGTNNHTPDRVEREAALAVSLEAGVDRDQVAVTVEEKKPLRQQVAEARARTGK</sequence>
<protein>
    <recommendedName>
        <fullName evidence="3">DUF1876 domain-containing protein</fullName>
    </recommendedName>
</protein>
<evidence type="ECO:0008006" key="3">
    <source>
        <dbReference type="Google" id="ProtNLM"/>
    </source>
</evidence>
<comment type="caution">
    <text evidence="1">The sequence shown here is derived from an EMBL/GenBank/DDBJ whole genome shotgun (WGS) entry which is preliminary data.</text>
</comment>
<reference evidence="1 2" key="1">
    <citation type="submission" date="2024-06" db="EMBL/GenBank/DDBJ databases">
        <title>The Natural Products Discovery Center: Release of the First 8490 Sequenced Strains for Exploring Actinobacteria Biosynthetic Diversity.</title>
        <authorList>
            <person name="Kalkreuter E."/>
            <person name="Kautsar S.A."/>
            <person name="Yang D."/>
            <person name="Bader C.D."/>
            <person name="Teijaro C.N."/>
            <person name="Fluegel L."/>
            <person name="Davis C.M."/>
            <person name="Simpson J.R."/>
            <person name="Lauterbach L."/>
            <person name="Steele A.D."/>
            <person name="Gui C."/>
            <person name="Meng S."/>
            <person name="Li G."/>
            <person name="Viehrig K."/>
            <person name="Ye F."/>
            <person name="Su P."/>
            <person name="Kiefer A.F."/>
            <person name="Nichols A."/>
            <person name="Cepeda A.J."/>
            <person name="Yan W."/>
            <person name="Fan B."/>
            <person name="Jiang Y."/>
            <person name="Adhikari A."/>
            <person name="Zheng C.-J."/>
            <person name="Schuster L."/>
            <person name="Cowan T.M."/>
            <person name="Smanski M.J."/>
            <person name="Chevrette M.G."/>
            <person name="De Carvalho L.P.S."/>
            <person name="Shen B."/>
        </authorList>
    </citation>
    <scope>NUCLEOTIDE SEQUENCE [LARGE SCALE GENOMIC DNA]</scope>
    <source>
        <strain evidence="1 2">NPDC046838</strain>
    </source>
</reference>
<proteinExistence type="predicted"/>
<gene>
    <name evidence="1" type="ORF">ABZ921_40745</name>
</gene>
<keyword evidence="2" id="KW-1185">Reference proteome</keyword>
<evidence type="ECO:0000313" key="2">
    <source>
        <dbReference type="Proteomes" id="UP001551176"/>
    </source>
</evidence>
<dbReference type="Proteomes" id="UP001551176">
    <property type="component" value="Unassembled WGS sequence"/>
</dbReference>
<dbReference type="EMBL" id="JBEYXV010000037">
    <property type="protein sequence ID" value="MEU6826974.1"/>
    <property type="molecule type" value="Genomic_DNA"/>
</dbReference>
<accession>A0ABV3C129</accession>
<dbReference type="RefSeq" id="WP_359358813.1">
    <property type="nucleotide sequence ID" value="NZ_JBEYXV010000037.1"/>
</dbReference>
<organism evidence="1 2">
    <name type="scientific">Streptomyces atriruber</name>
    <dbReference type="NCBI Taxonomy" id="545121"/>
    <lineage>
        <taxon>Bacteria</taxon>
        <taxon>Bacillati</taxon>
        <taxon>Actinomycetota</taxon>
        <taxon>Actinomycetes</taxon>
        <taxon>Kitasatosporales</taxon>
        <taxon>Streptomycetaceae</taxon>
        <taxon>Streptomyces</taxon>
    </lineage>
</organism>